<dbReference type="InterPro" id="IPR012338">
    <property type="entry name" value="Beta-lactam/transpept-like"/>
</dbReference>
<keyword evidence="4" id="KW-0121">Carboxypeptidase</keyword>
<dbReference type="PROSITE" id="PS51318">
    <property type="entry name" value="TAT"/>
    <property type="match status" value="1"/>
</dbReference>
<dbReference type="Proteomes" id="UP000573327">
    <property type="component" value="Unassembled WGS sequence"/>
</dbReference>
<comment type="caution">
    <text evidence="4">The sequence shown here is derived from an EMBL/GenBank/DDBJ whole genome shotgun (WGS) entry which is preliminary data.</text>
</comment>
<sequence length="535" mass="54990">MLPARTHRRRVLPFAAVAIAASLLAGVAQADTSTPADPKLIADLDAILADPRLATAQAGVQVVDTSTGQVVYQHQADALLTPASTLKTVTSAAALELLGENHVFTTEVRTTGSRYSSVLNGDLILRGGGDPSLQPKDLDDLAAQVAAAGITTVTGRVLADGSRYDSVPLGPGWAWDDEAYSYSPQISALTVAPDAEYSMDTVKVTVTPAATAGQPATVTLFPAEAPVKFAGQIATGAAGSGNSADVERRRGVNELALTGSLAVGSAPVDFLTTVENPAGYTGDVFAGALARHGVKVLRPAKAATGTETSQALVGHASRPLGELLVPMLKISNNGIAEHLLKEIGKVKGGQGSWSAGVTQVNGFLKANGLELPTGRQVDGSGLSRYDLVSASKLTGLLKLAPGKPWFKTWYDALPVAGNPERMVGGTLAARMRGTAAENNVHAKSGSMGGVDNLVGYATAPDGRRLAFSILVNNFPGARPRSVLDAIAVRLATGPAVTPSAPAAPALKSFNAPALHDAPAEVPATRWEECETLGRC</sequence>
<feature type="chain" id="PRO_5030798287" evidence="3">
    <location>
        <begin position="31"/>
        <end position="535"/>
    </location>
</feature>
<name>A0A7W7SIZ4_9ACTN</name>
<dbReference type="Pfam" id="PF02113">
    <property type="entry name" value="Peptidase_S13"/>
    <property type="match status" value="1"/>
</dbReference>
<dbReference type="PRINTS" id="PR00922">
    <property type="entry name" value="DADACBPTASE3"/>
</dbReference>
<dbReference type="EC" id="3.4.21.-" evidence="4"/>
<evidence type="ECO:0000256" key="2">
    <source>
        <dbReference type="ARBA" id="ARBA00022801"/>
    </source>
</evidence>
<evidence type="ECO:0000256" key="1">
    <source>
        <dbReference type="ARBA" id="ARBA00006096"/>
    </source>
</evidence>
<reference evidence="4 5" key="1">
    <citation type="submission" date="2020-08" db="EMBL/GenBank/DDBJ databases">
        <title>Sequencing the genomes of 1000 actinobacteria strains.</title>
        <authorList>
            <person name="Klenk H.-P."/>
        </authorList>
    </citation>
    <scope>NUCLEOTIDE SEQUENCE [LARGE SCALE GENOMIC DNA]</scope>
    <source>
        <strain evidence="4 5">DSM 44786</strain>
    </source>
</reference>
<dbReference type="EMBL" id="JACHJR010000001">
    <property type="protein sequence ID" value="MBB4951336.1"/>
    <property type="molecule type" value="Genomic_DNA"/>
</dbReference>
<dbReference type="Gene3D" id="3.50.80.20">
    <property type="entry name" value="D-Ala-D-Ala carboxypeptidase C, peptidase S13"/>
    <property type="match status" value="1"/>
</dbReference>
<protein>
    <submittedName>
        <fullName evidence="4">D-alanyl-D-alanine carboxypeptidase/D-alanyl-D-alanine-endopeptidase (Penicillin-binding protein 4)</fullName>
        <ecNumber evidence="4">3.4.16.4</ecNumber>
        <ecNumber evidence="4">3.4.21.-</ecNumber>
    </submittedName>
</protein>
<dbReference type="SUPFAM" id="SSF56601">
    <property type="entry name" value="beta-lactamase/transpeptidase-like"/>
    <property type="match status" value="1"/>
</dbReference>
<dbReference type="AlphaFoldDB" id="A0A7W7SIZ4"/>
<evidence type="ECO:0000313" key="5">
    <source>
        <dbReference type="Proteomes" id="UP000573327"/>
    </source>
</evidence>
<dbReference type="PANTHER" id="PTHR30023:SF0">
    <property type="entry name" value="PENICILLIN-SENSITIVE CARBOXYPEPTIDASE A"/>
    <property type="match status" value="1"/>
</dbReference>
<feature type="signal peptide" evidence="3">
    <location>
        <begin position="1"/>
        <end position="30"/>
    </location>
</feature>
<dbReference type="EC" id="3.4.16.4" evidence="4"/>
<proteinExistence type="inferred from homology"/>
<keyword evidence="3" id="KW-0732">Signal</keyword>
<keyword evidence="4" id="KW-0645">Protease</keyword>
<dbReference type="GO" id="GO:0009002">
    <property type="term" value="F:serine-type D-Ala-D-Ala carboxypeptidase activity"/>
    <property type="evidence" value="ECO:0007669"/>
    <property type="project" value="UniProtKB-EC"/>
</dbReference>
<accession>A0A7W7SIZ4</accession>
<comment type="similarity">
    <text evidence="1">Belongs to the peptidase S13 family.</text>
</comment>
<dbReference type="GO" id="GO:0000270">
    <property type="term" value="P:peptidoglycan metabolic process"/>
    <property type="evidence" value="ECO:0007669"/>
    <property type="project" value="TreeGrafter"/>
</dbReference>
<dbReference type="RefSeq" id="WP_184923213.1">
    <property type="nucleotide sequence ID" value="NZ_JACHJR010000001.1"/>
</dbReference>
<keyword evidence="2 4" id="KW-0378">Hydrolase</keyword>
<gene>
    <name evidence="4" type="ORF">F4556_006871</name>
</gene>
<organism evidence="4 5">
    <name type="scientific">Kitasatospora gansuensis</name>
    <dbReference type="NCBI Taxonomy" id="258050"/>
    <lineage>
        <taxon>Bacteria</taxon>
        <taxon>Bacillati</taxon>
        <taxon>Actinomycetota</taxon>
        <taxon>Actinomycetes</taxon>
        <taxon>Kitasatosporales</taxon>
        <taxon>Streptomycetaceae</taxon>
        <taxon>Kitasatospora</taxon>
    </lineage>
</organism>
<keyword evidence="5" id="KW-1185">Reference proteome</keyword>
<dbReference type="PANTHER" id="PTHR30023">
    <property type="entry name" value="D-ALANYL-D-ALANINE CARBOXYPEPTIDASE"/>
    <property type="match status" value="1"/>
</dbReference>
<dbReference type="InterPro" id="IPR000667">
    <property type="entry name" value="Peptidase_S13"/>
</dbReference>
<dbReference type="GO" id="GO:0006508">
    <property type="term" value="P:proteolysis"/>
    <property type="evidence" value="ECO:0007669"/>
    <property type="project" value="InterPro"/>
</dbReference>
<dbReference type="NCBIfam" id="TIGR00666">
    <property type="entry name" value="PBP4"/>
    <property type="match status" value="1"/>
</dbReference>
<evidence type="ECO:0000313" key="4">
    <source>
        <dbReference type="EMBL" id="MBB4951336.1"/>
    </source>
</evidence>
<dbReference type="InterPro" id="IPR006311">
    <property type="entry name" value="TAT_signal"/>
</dbReference>
<evidence type="ECO:0000256" key="3">
    <source>
        <dbReference type="SAM" id="SignalP"/>
    </source>
</evidence>
<dbReference type="Gene3D" id="3.40.710.10">
    <property type="entry name" value="DD-peptidase/beta-lactamase superfamily"/>
    <property type="match status" value="1"/>
</dbReference>